<protein>
    <recommendedName>
        <fullName evidence="2">UPF0102 protein HMPREF9997_01511</fullName>
    </recommendedName>
</protein>
<dbReference type="PANTHER" id="PTHR34039:SF1">
    <property type="entry name" value="UPF0102 PROTEIN YRAN"/>
    <property type="match status" value="1"/>
</dbReference>
<dbReference type="PANTHER" id="PTHR34039">
    <property type="entry name" value="UPF0102 PROTEIN YRAN"/>
    <property type="match status" value="1"/>
</dbReference>
<dbReference type="Pfam" id="PF02021">
    <property type="entry name" value="UPF0102"/>
    <property type="match status" value="1"/>
</dbReference>
<dbReference type="GO" id="GO:0003676">
    <property type="term" value="F:nucleic acid binding"/>
    <property type="evidence" value="ECO:0007669"/>
    <property type="project" value="InterPro"/>
</dbReference>
<dbReference type="Gene3D" id="3.40.1350.10">
    <property type="match status" value="1"/>
</dbReference>
<dbReference type="HAMAP" id="MF_00048">
    <property type="entry name" value="UPF0102"/>
    <property type="match status" value="1"/>
</dbReference>
<dbReference type="Proteomes" id="UP000010445">
    <property type="component" value="Unassembled WGS sequence"/>
</dbReference>
<dbReference type="eggNOG" id="COG0792">
    <property type="taxonomic scope" value="Bacteria"/>
</dbReference>
<dbReference type="CDD" id="cd20736">
    <property type="entry name" value="PoNe_Nuclease"/>
    <property type="match status" value="1"/>
</dbReference>
<accession>L1MHB5</accession>
<evidence type="ECO:0000256" key="1">
    <source>
        <dbReference type="ARBA" id="ARBA00006738"/>
    </source>
</evidence>
<dbReference type="OrthoDB" id="9794876at2"/>
<comment type="similarity">
    <text evidence="1 2">Belongs to the UPF0102 family.</text>
</comment>
<evidence type="ECO:0000313" key="4">
    <source>
        <dbReference type="Proteomes" id="UP000010445"/>
    </source>
</evidence>
<evidence type="ECO:0000256" key="2">
    <source>
        <dbReference type="HAMAP-Rule" id="MF_00048"/>
    </source>
</evidence>
<dbReference type="NCBIfam" id="NF009150">
    <property type="entry name" value="PRK12497.1-3"/>
    <property type="match status" value="1"/>
</dbReference>
<dbReference type="PATRIC" id="fig|1035195.3.peg.1362"/>
<dbReference type="RefSeq" id="WP_006063740.1">
    <property type="nucleotide sequence ID" value="NZ_KB290831.1"/>
</dbReference>
<comment type="caution">
    <text evidence="3">The sequence shown here is derived from an EMBL/GenBank/DDBJ whole genome shotgun (WGS) entry which is preliminary data.</text>
</comment>
<dbReference type="HOGENOM" id="CLU_115353_2_2_11"/>
<dbReference type="EMBL" id="AMEM01000018">
    <property type="protein sequence ID" value="EKX90296.1"/>
    <property type="molecule type" value="Genomic_DNA"/>
</dbReference>
<dbReference type="InterPro" id="IPR011335">
    <property type="entry name" value="Restrct_endonuc-II-like"/>
</dbReference>
<gene>
    <name evidence="3" type="ORF">HMPREF9997_01511</name>
</gene>
<dbReference type="STRING" id="1035195.HMPREF9997_01511"/>
<name>L1MHB5_9CORY</name>
<sequence>MAHAKHNLLLGCRGEELAAQYFENLGAEIVGRNVRYHCGELDVVARFPDGEVVFVEVKTRSSLDYGGAEAVTPEKLTKLRRAAAMWLQGKPYMPIRFDVLVVLMNGDDVNYEHYEGVTDGAW</sequence>
<dbReference type="AlphaFoldDB" id="L1MHB5"/>
<dbReference type="InterPro" id="IPR003509">
    <property type="entry name" value="UPF0102_YraN-like"/>
</dbReference>
<dbReference type="NCBIfam" id="NF009154">
    <property type="entry name" value="PRK12497.3-3"/>
    <property type="match status" value="1"/>
</dbReference>
<organism evidence="3 4">
    <name type="scientific">Corynebacterium durum F0235</name>
    <dbReference type="NCBI Taxonomy" id="1035195"/>
    <lineage>
        <taxon>Bacteria</taxon>
        <taxon>Bacillati</taxon>
        <taxon>Actinomycetota</taxon>
        <taxon>Actinomycetes</taxon>
        <taxon>Mycobacteriales</taxon>
        <taxon>Corynebacteriaceae</taxon>
        <taxon>Corynebacterium</taxon>
    </lineage>
</organism>
<dbReference type="InterPro" id="IPR011856">
    <property type="entry name" value="tRNA_endonuc-like_dom_sf"/>
</dbReference>
<keyword evidence="4" id="KW-1185">Reference proteome</keyword>
<proteinExistence type="inferred from homology"/>
<evidence type="ECO:0000313" key="3">
    <source>
        <dbReference type="EMBL" id="EKX90296.1"/>
    </source>
</evidence>
<dbReference type="SUPFAM" id="SSF52980">
    <property type="entry name" value="Restriction endonuclease-like"/>
    <property type="match status" value="1"/>
</dbReference>
<reference evidence="3 4" key="1">
    <citation type="submission" date="2012-05" db="EMBL/GenBank/DDBJ databases">
        <authorList>
            <person name="Weinstock G."/>
            <person name="Sodergren E."/>
            <person name="Lobos E.A."/>
            <person name="Fulton L."/>
            <person name="Fulton R."/>
            <person name="Courtney L."/>
            <person name="Fronick C."/>
            <person name="O'Laughlin M."/>
            <person name="Godfrey J."/>
            <person name="Wilson R.M."/>
            <person name="Miner T."/>
            <person name="Farmer C."/>
            <person name="Delehaunty K."/>
            <person name="Cordes M."/>
            <person name="Minx P."/>
            <person name="Tomlinson C."/>
            <person name="Chen J."/>
            <person name="Wollam A."/>
            <person name="Pepin K.H."/>
            <person name="Bhonagiri V."/>
            <person name="Zhang X."/>
            <person name="Suruliraj S."/>
            <person name="Warren W."/>
            <person name="Mitreva M."/>
            <person name="Mardis E.R."/>
            <person name="Wilson R.K."/>
        </authorList>
    </citation>
    <scope>NUCLEOTIDE SEQUENCE [LARGE SCALE GENOMIC DNA]</scope>
    <source>
        <strain evidence="3 4">F0235</strain>
    </source>
</reference>